<accession>A0A7D5VAG1</accession>
<organism evidence="1 2">
    <name type="scientific">Chitinibacter fontanus</name>
    <dbReference type="NCBI Taxonomy" id="1737446"/>
    <lineage>
        <taxon>Bacteria</taxon>
        <taxon>Pseudomonadati</taxon>
        <taxon>Pseudomonadota</taxon>
        <taxon>Betaproteobacteria</taxon>
        <taxon>Neisseriales</taxon>
        <taxon>Chitinibacteraceae</taxon>
        <taxon>Chitinibacter</taxon>
    </lineage>
</organism>
<dbReference type="Proteomes" id="UP000510822">
    <property type="component" value="Chromosome"/>
</dbReference>
<keyword evidence="2" id="KW-1185">Reference proteome</keyword>
<gene>
    <name evidence="1" type="ORF">HZU75_10880</name>
</gene>
<dbReference type="RefSeq" id="WP_180306084.1">
    <property type="nucleotide sequence ID" value="NZ_CP058952.1"/>
</dbReference>
<evidence type="ECO:0000313" key="2">
    <source>
        <dbReference type="Proteomes" id="UP000510822"/>
    </source>
</evidence>
<reference evidence="1 2" key="1">
    <citation type="journal article" date="2016" name="Int. J. Syst. Evol. Microbiol.">
        <title>Chitinibacter fontanus sp. nov., isolated from a spring.</title>
        <authorList>
            <person name="Sheu S.Y."/>
            <person name="Li Y.S."/>
            <person name="Young C.C."/>
            <person name="Chen W.M."/>
        </authorList>
    </citation>
    <scope>NUCLEOTIDE SEQUENCE [LARGE SCALE GENOMIC DNA]</scope>
    <source>
        <strain evidence="1 2">STM-7</strain>
    </source>
</reference>
<dbReference type="EMBL" id="CP058952">
    <property type="protein sequence ID" value="QLI81994.1"/>
    <property type="molecule type" value="Genomic_DNA"/>
</dbReference>
<name>A0A7D5VAG1_9NEIS</name>
<sequence length="49" mass="5367">MGQVAVDDNFNCGYCFEVIDFTAIAAYTLGGIRRSNLTAPENALVKRQI</sequence>
<dbReference type="KEGG" id="cfon:HZU75_10880"/>
<proteinExistence type="predicted"/>
<dbReference type="AlphaFoldDB" id="A0A7D5VAG1"/>
<protein>
    <submittedName>
        <fullName evidence="1">Uncharacterized protein</fullName>
    </submittedName>
</protein>
<evidence type="ECO:0000313" key="1">
    <source>
        <dbReference type="EMBL" id="QLI81994.1"/>
    </source>
</evidence>